<evidence type="ECO:0000313" key="2">
    <source>
        <dbReference type="Proteomes" id="UP000660024"/>
    </source>
</evidence>
<dbReference type="RefSeq" id="WP_200587896.1">
    <property type="nucleotide sequence ID" value="NZ_JAEHFY010000027.1"/>
</dbReference>
<protein>
    <submittedName>
        <fullName evidence="1">Uncharacterized protein</fullName>
    </submittedName>
</protein>
<sequence>MRKAKLMLPQTLIYRFGFWYKKCLNLSQIIIIMRKELQEFSLMIDEQFDLFEKPQGFWGYLLSFFI</sequence>
<dbReference type="EMBL" id="JAEHFY010000027">
    <property type="protein sequence ID" value="MBK0384328.1"/>
    <property type="molecule type" value="Genomic_DNA"/>
</dbReference>
<dbReference type="Proteomes" id="UP000660024">
    <property type="component" value="Unassembled WGS sequence"/>
</dbReference>
<reference evidence="1 2" key="1">
    <citation type="submission" date="2020-12" db="EMBL/GenBank/DDBJ databases">
        <title>Bacterial novel species Pedobacter sp. SD-b isolated from soil.</title>
        <authorList>
            <person name="Jung H.-Y."/>
        </authorList>
    </citation>
    <scope>NUCLEOTIDE SEQUENCE [LARGE SCALE GENOMIC DNA]</scope>
    <source>
        <strain evidence="1 2">SD-b</strain>
    </source>
</reference>
<keyword evidence="2" id="KW-1185">Reference proteome</keyword>
<proteinExistence type="predicted"/>
<comment type="caution">
    <text evidence="1">The sequence shown here is derived from an EMBL/GenBank/DDBJ whole genome shotgun (WGS) entry which is preliminary data.</text>
</comment>
<gene>
    <name evidence="1" type="ORF">I5M32_15275</name>
</gene>
<name>A0ABS1BN60_9SPHI</name>
<evidence type="ECO:0000313" key="1">
    <source>
        <dbReference type="EMBL" id="MBK0384328.1"/>
    </source>
</evidence>
<accession>A0ABS1BN60</accession>
<organism evidence="1 2">
    <name type="scientific">Pedobacter segetis</name>
    <dbReference type="NCBI Taxonomy" id="2793069"/>
    <lineage>
        <taxon>Bacteria</taxon>
        <taxon>Pseudomonadati</taxon>
        <taxon>Bacteroidota</taxon>
        <taxon>Sphingobacteriia</taxon>
        <taxon>Sphingobacteriales</taxon>
        <taxon>Sphingobacteriaceae</taxon>
        <taxon>Pedobacter</taxon>
    </lineage>
</organism>